<dbReference type="Proteomes" id="UP000004459">
    <property type="component" value="Unassembled WGS sequence"/>
</dbReference>
<dbReference type="PATRIC" id="fig|411475.3.peg.2365"/>
<proteinExistence type="predicted"/>
<dbReference type="GeneID" id="63973175"/>
<evidence type="ECO:0000313" key="2">
    <source>
        <dbReference type="Proteomes" id="UP000004459"/>
    </source>
</evidence>
<protein>
    <submittedName>
        <fullName evidence="1">Uncharacterized protein</fullName>
    </submittedName>
</protein>
<gene>
    <name evidence="1" type="ORF">HMPREF0372_02735</name>
</gene>
<dbReference type="RefSeq" id="WP_007492637.1">
    <property type="nucleotide sequence ID" value="NZ_JH417803.1"/>
</dbReference>
<reference evidence="1 2" key="1">
    <citation type="submission" date="2011-08" db="EMBL/GenBank/DDBJ databases">
        <authorList>
            <person name="Weinstock G."/>
            <person name="Sodergren E."/>
            <person name="Clifton S."/>
            <person name="Fulton L."/>
            <person name="Fulton B."/>
            <person name="Courtney L."/>
            <person name="Fronick C."/>
            <person name="Harrison M."/>
            <person name="Strong C."/>
            <person name="Farmer C."/>
            <person name="Delahaunty K."/>
            <person name="Markovic C."/>
            <person name="Hall O."/>
            <person name="Minx P."/>
            <person name="Tomlinson C."/>
            <person name="Mitreva M."/>
            <person name="Hou S."/>
            <person name="Chen J."/>
            <person name="Wollam A."/>
            <person name="Pepin K.H."/>
            <person name="Johnson M."/>
            <person name="Bhonagiri V."/>
            <person name="Zhang X."/>
            <person name="Suruliraj S."/>
            <person name="Warren W."/>
            <person name="Chinwalla A."/>
            <person name="Mardis E.R."/>
            <person name="Wilson R.K."/>
        </authorList>
    </citation>
    <scope>NUCLEOTIDE SEQUENCE [LARGE SCALE GENOMIC DNA]</scope>
    <source>
        <strain evidence="1 2">ATCC 29863</strain>
    </source>
</reference>
<comment type="caution">
    <text evidence="1">The sequence shown here is derived from an EMBL/GenBank/DDBJ whole genome shotgun (WGS) entry which is preliminary data.</text>
</comment>
<organism evidence="1 2">
    <name type="scientific">Flavonifractor plautii ATCC 29863</name>
    <dbReference type="NCBI Taxonomy" id="411475"/>
    <lineage>
        <taxon>Bacteria</taxon>
        <taxon>Bacillati</taxon>
        <taxon>Bacillota</taxon>
        <taxon>Clostridia</taxon>
        <taxon>Eubacteriales</taxon>
        <taxon>Oscillospiraceae</taxon>
        <taxon>Flavonifractor</taxon>
    </lineage>
</organism>
<name>G9YT75_FLAPL</name>
<dbReference type="EMBL" id="AGCK01000228">
    <property type="protein sequence ID" value="EHM44199.1"/>
    <property type="molecule type" value="Genomic_DNA"/>
</dbReference>
<dbReference type="AlphaFoldDB" id="G9YT75"/>
<sequence length="136" mass="15738">MKEVKKKHSVWLSESAWADVEHHYQADNCSTKNEYIEKAIQFYSGYLDTEHAEEYLPRVLSDVLEGKLGAFGKRMGHLLFKQAVDQDVMANLLASDINVGLDTLQKLRVRCVKNVKETNGEIDFQDAFRFQKRIEE</sequence>
<evidence type="ECO:0000313" key="1">
    <source>
        <dbReference type="EMBL" id="EHM44199.1"/>
    </source>
</evidence>
<accession>G9YT75</accession>
<dbReference type="HOGENOM" id="CLU_119981_0_0_9"/>